<keyword evidence="3" id="KW-0614">Plasmid</keyword>
<dbReference type="EMBL" id="AP013061">
    <property type="protein sequence ID" value="BAN27546.1"/>
    <property type="molecule type" value="Genomic_DNA"/>
</dbReference>
<sequence length="250" mass="24925">MKVLVVRLLGLLVTVCACGSVHAWSHANAYGGSTYHAEGSGSTTRSGAYGNSETHTYGQGTTASGRYGGSASHQEGSGQTTATGAYGANATHTYGQGTSATNAYGGSAYHATGSSYTSYTNTSGASGYHSAYYRAPVPAYHPPTVVNNYGSGCYNCGGWNTAGAAAAGAVVGVAAGVAVASANNSVATANAYNAGVAAGTSYAMGNVYPTLPAGCFRPSNVNGTYYVCGNSWLAPAYGANGVYYRVVPAP</sequence>
<protein>
    <recommendedName>
        <fullName evidence="5">RNA-binding protein</fullName>
    </recommendedName>
</protein>
<dbReference type="PATRIC" id="fig|758793.3.peg.5753"/>
<proteinExistence type="predicted"/>
<organism evidence="3 4">
    <name type="scientific">Caballeronia insecticola</name>
    <dbReference type="NCBI Taxonomy" id="758793"/>
    <lineage>
        <taxon>Bacteria</taxon>
        <taxon>Pseudomonadati</taxon>
        <taxon>Pseudomonadota</taxon>
        <taxon>Betaproteobacteria</taxon>
        <taxon>Burkholderiales</taxon>
        <taxon>Burkholderiaceae</taxon>
        <taxon>Caballeronia</taxon>
    </lineage>
</organism>
<dbReference type="OrthoDB" id="123540at2"/>
<name>R4X3M8_9BURK</name>
<evidence type="ECO:0000313" key="4">
    <source>
        <dbReference type="Proteomes" id="UP000013966"/>
    </source>
</evidence>
<dbReference type="HOGENOM" id="CLU_097075_0_0_4"/>
<dbReference type="Proteomes" id="UP000013966">
    <property type="component" value="Plasmid p1"/>
</dbReference>
<feature type="compositionally biased region" description="Polar residues" evidence="1">
    <location>
        <begin position="40"/>
        <end position="64"/>
    </location>
</feature>
<keyword evidence="2" id="KW-0732">Signal</keyword>
<feature type="chain" id="PRO_5004381793" description="RNA-binding protein" evidence="2">
    <location>
        <begin position="24"/>
        <end position="250"/>
    </location>
</feature>
<geneLocation type="plasmid" evidence="3 4">
    <name>p1</name>
</geneLocation>
<evidence type="ECO:0000256" key="1">
    <source>
        <dbReference type="SAM" id="MobiDB-lite"/>
    </source>
</evidence>
<reference evidence="3 4" key="1">
    <citation type="journal article" date="2013" name="Genome Announc.">
        <title>Complete Genome Sequence of Burkholderia sp. Strain RPE64, Bacterial Symbiont of the Bean Bug Riptortus pedestris.</title>
        <authorList>
            <person name="Shibata T.F."/>
            <person name="Maeda T."/>
            <person name="Nikoh N."/>
            <person name="Yamaguchi K."/>
            <person name="Oshima K."/>
            <person name="Hattori M."/>
            <person name="Nishiyama T."/>
            <person name="Hasebe M."/>
            <person name="Fukatsu T."/>
            <person name="Kikuchi Y."/>
            <person name="Shigenobu S."/>
        </authorList>
    </citation>
    <scope>NUCLEOTIDE SEQUENCE [LARGE SCALE GENOMIC DNA]</scope>
    <source>
        <plasmid evidence="3 4">p1</plasmid>
    </source>
</reference>
<dbReference type="RefSeq" id="WP_016348255.1">
    <property type="nucleotide sequence ID" value="NC_021289.1"/>
</dbReference>
<feature type="signal peptide" evidence="2">
    <location>
        <begin position="1"/>
        <end position="23"/>
    </location>
</feature>
<evidence type="ECO:0000313" key="3">
    <source>
        <dbReference type="EMBL" id="BAN27546.1"/>
    </source>
</evidence>
<dbReference type="PROSITE" id="PS51257">
    <property type="entry name" value="PROKAR_LIPOPROTEIN"/>
    <property type="match status" value="1"/>
</dbReference>
<evidence type="ECO:0000256" key="2">
    <source>
        <dbReference type="SAM" id="SignalP"/>
    </source>
</evidence>
<gene>
    <name evidence="3" type="ORF">BRPE64_DCDS06100</name>
</gene>
<accession>R4X3M8</accession>
<reference evidence="3 4" key="2">
    <citation type="journal article" date="2018" name="Int. J. Syst. Evol. Microbiol.">
        <title>Burkholderia insecticola sp. nov., a gut symbiotic bacterium of the bean bug Riptortus pedestris.</title>
        <authorList>
            <person name="Takeshita K."/>
            <person name="Tamaki H."/>
            <person name="Ohbayashi T."/>
            <person name="Meng X.-Y."/>
            <person name="Sone T."/>
            <person name="Mitani Y."/>
            <person name="Peeters C."/>
            <person name="Kikuchi Y."/>
            <person name="Vandamme P."/>
        </authorList>
    </citation>
    <scope>NUCLEOTIDE SEQUENCE [LARGE SCALE GENOMIC DNA]</scope>
    <source>
        <strain evidence="3">RPE64</strain>
        <plasmid evidence="3 4">p1</plasmid>
    </source>
</reference>
<dbReference type="AlphaFoldDB" id="R4X3M8"/>
<feature type="region of interest" description="Disordered" evidence="1">
    <location>
        <begin position="35"/>
        <end position="82"/>
    </location>
</feature>
<evidence type="ECO:0008006" key="5">
    <source>
        <dbReference type="Google" id="ProtNLM"/>
    </source>
</evidence>
<keyword evidence="4" id="KW-1185">Reference proteome</keyword>
<dbReference type="KEGG" id="buo:BRPE64_DCDS06100"/>